<evidence type="ECO:0000256" key="1">
    <source>
        <dbReference type="ARBA" id="ARBA00000085"/>
    </source>
</evidence>
<name>A0A379G556_9GAMM</name>
<evidence type="ECO:0000256" key="6">
    <source>
        <dbReference type="ARBA" id="ARBA00022692"/>
    </source>
</evidence>
<evidence type="ECO:0000256" key="2">
    <source>
        <dbReference type="ARBA" id="ARBA00004370"/>
    </source>
</evidence>
<dbReference type="GO" id="GO:0000155">
    <property type="term" value="F:phosphorelay sensor kinase activity"/>
    <property type="evidence" value="ECO:0007669"/>
    <property type="project" value="InterPro"/>
</dbReference>
<evidence type="ECO:0000259" key="12">
    <source>
        <dbReference type="PROSITE" id="PS50109"/>
    </source>
</evidence>
<accession>A0A379G556</accession>
<dbReference type="InterPro" id="IPR004358">
    <property type="entry name" value="Sig_transdc_His_kin-like_C"/>
</dbReference>
<dbReference type="PANTHER" id="PTHR45436:SF1">
    <property type="entry name" value="SENSOR PROTEIN QSEC"/>
    <property type="match status" value="1"/>
</dbReference>
<dbReference type="OrthoDB" id="9809766at2"/>
<dbReference type="InterPro" id="IPR036097">
    <property type="entry name" value="HisK_dim/P_sf"/>
</dbReference>
<dbReference type="EMBL" id="UGUA01000002">
    <property type="protein sequence ID" value="SUC36036.1"/>
    <property type="molecule type" value="Genomic_DNA"/>
</dbReference>
<evidence type="ECO:0000313" key="15">
    <source>
        <dbReference type="Proteomes" id="UP000255129"/>
    </source>
</evidence>
<organism evidence="14 15">
    <name type="scientific">Providencia rustigianii</name>
    <dbReference type="NCBI Taxonomy" id="158850"/>
    <lineage>
        <taxon>Bacteria</taxon>
        <taxon>Pseudomonadati</taxon>
        <taxon>Pseudomonadota</taxon>
        <taxon>Gammaproteobacteria</taxon>
        <taxon>Enterobacterales</taxon>
        <taxon>Morganellaceae</taxon>
        <taxon>Providencia</taxon>
    </lineage>
</organism>
<dbReference type="CDD" id="cd00075">
    <property type="entry name" value="HATPase"/>
    <property type="match status" value="1"/>
</dbReference>
<dbReference type="InterPro" id="IPR050428">
    <property type="entry name" value="TCS_sensor_his_kinase"/>
</dbReference>
<dbReference type="PROSITE" id="PS50885">
    <property type="entry name" value="HAMP"/>
    <property type="match status" value="1"/>
</dbReference>
<dbReference type="SMART" id="SM00387">
    <property type="entry name" value="HATPase_c"/>
    <property type="match status" value="1"/>
</dbReference>
<dbReference type="Pfam" id="PF08521">
    <property type="entry name" value="2CSK_N"/>
    <property type="match status" value="1"/>
</dbReference>
<dbReference type="SUPFAM" id="SSF47384">
    <property type="entry name" value="Homodimeric domain of signal transducing histidine kinase"/>
    <property type="match status" value="1"/>
</dbReference>
<dbReference type="PROSITE" id="PS50109">
    <property type="entry name" value="HIS_KIN"/>
    <property type="match status" value="1"/>
</dbReference>
<gene>
    <name evidence="14" type="primary">qseC_1</name>
    <name evidence="14" type="ORF">NCTC12026_02441</name>
</gene>
<dbReference type="AlphaFoldDB" id="A0A379G556"/>
<reference evidence="14 15" key="1">
    <citation type="submission" date="2018-06" db="EMBL/GenBank/DDBJ databases">
        <authorList>
            <consortium name="Pathogen Informatics"/>
            <person name="Doyle S."/>
        </authorList>
    </citation>
    <scope>NUCLEOTIDE SEQUENCE [LARGE SCALE GENOMIC DNA]</scope>
    <source>
        <strain evidence="14 15">NCTC12026</strain>
    </source>
</reference>
<dbReference type="Gene3D" id="1.10.287.130">
    <property type="match status" value="1"/>
</dbReference>
<protein>
    <recommendedName>
        <fullName evidence="3">histidine kinase</fullName>
        <ecNumber evidence="3">2.7.13.3</ecNumber>
    </recommendedName>
</protein>
<feature type="domain" description="HAMP" evidence="13">
    <location>
        <begin position="194"/>
        <end position="246"/>
    </location>
</feature>
<dbReference type="SMART" id="SM00388">
    <property type="entry name" value="HisKA"/>
    <property type="match status" value="1"/>
</dbReference>
<dbReference type="InterPro" id="IPR013727">
    <property type="entry name" value="2CSK_N"/>
</dbReference>
<dbReference type="InterPro" id="IPR005467">
    <property type="entry name" value="His_kinase_dom"/>
</dbReference>
<dbReference type="InterPro" id="IPR036890">
    <property type="entry name" value="HATPase_C_sf"/>
</dbReference>
<keyword evidence="4" id="KW-0597">Phosphoprotein</keyword>
<comment type="subcellular location">
    <subcellularLocation>
        <location evidence="2">Membrane</location>
    </subcellularLocation>
</comment>
<dbReference type="Pfam" id="PF00512">
    <property type="entry name" value="HisKA"/>
    <property type="match status" value="1"/>
</dbReference>
<evidence type="ECO:0000313" key="14">
    <source>
        <dbReference type="EMBL" id="SUC36036.1"/>
    </source>
</evidence>
<keyword evidence="5 14" id="KW-0808">Transferase</keyword>
<proteinExistence type="predicted"/>
<dbReference type="RefSeq" id="WP_006815568.1">
    <property type="nucleotide sequence ID" value="NZ_AP018946.1"/>
</dbReference>
<dbReference type="InterPro" id="IPR003660">
    <property type="entry name" value="HAMP_dom"/>
</dbReference>
<evidence type="ECO:0000256" key="7">
    <source>
        <dbReference type="ARBA" id="ARBA00022777"/>
    </source>
</evidence>
<evidence type="ECO:0000256" key="11">
    <source>
        <dbReference type="SAM" id="Phobius"/>
    </source>
</evidence>
<sequence length="479" mass="53850">MKFVSHPRSLFHQLLLFFGIPLILLGSFSVYTHYYSAKNAANLAYDRTLLASARTVAERLQVVEGHLSVDVPYVVLDSFELNNNDRLFYQVISPQGETISGYDDLPGIPPYWLRSQHYTALVYFYDAEYRGLPIRVATFFQPINEGGIQGMVEIRVAETVYSRQDFANQLLISALMSQGTVVVMTLVLAYLLLRKLLKPLKKLSNLMLGRAANDLTPIPNVLPWSELTPLVEALNRYVERLKRMVKRQERFSADASHQLKTPLTVLKTQVSVALNSDDEQQKQQSLHAINKTLDDTIILTDRLLQLARLKEHEKSAIKLYRAVNLVEIVQQVCFTRLGQSESKQIDLGYEGLDICWVKGEAILLAEMCANLIDNAIKYTPENGIVTVRVVADELHKSMVKLEIEDSGPGIANKHIHRSVKAFMRLNNAKGLEGSGLGLALVKDIANYHGSELQLLKSEQLGGLLVRITLKTSRPPKTQN</sequence>
<keyword evidence="10 11" id="KW-0472">Membrane</keyword>
<dbReference type="PANTHER" id="PTHR45436">
    <property type="entry name" value="SENSOR HISTIDINE KINASE YKOH"/>
    <property type="match status" value="1"/>
</dbReference>
<feature type="transmembrane region" description="Helical" evidence="11">
    <location>
        <begin position="170"/>
        <end position="193"/>
    </location>
</feature>
<feature type="domain" description="Histidine kinase" evidence="12">
    <location>
        <begin position="254"/>
        <end position="473"/>
    </location>
</feature>
<evidence type="ECO:0000259" key="13">
    <source>
        <dbReference type="PROSITE" id="PS50885"/>
    </source>
</evidence>
<dbReference type="Gene3D" id="6.10.340.10">
    <property type="match status" value="1"/>
</dbReference>
<dbReference type="InterPro" id="IPR003594">
    <property type="entry name" value="HATPase_dom"/>
</dbReference>
<keyword evidence="9" id="KW-0902">Two-component regulatory system</keyword>
<dbReference type="InterPro" id="IPR003661">
    <property type="entry name" value="HisK_dim/P_dom"/>
</dbReference>
<keyword evidence="6 11" id="KW-0812">Transmembrane</keyword>
<dbReference type="SUPFAM" id="SSF55874">
    <property type="entry name" value="ATPase domain of HSP90 chaperone/DNA topoisomerase II/histidine kinase"/>
    <property type="match status" value="1"/>
</dbReference>
<dbReference type="Gene3D" id="3.30.565.10">
    <property type="entry name" value="Histidine kinase-like ATPase, C-terminal domain"/>
    <property type="match status" value="1"/>
</dbReference>
<evidence type="ECO:0000256" key="4">
    <source>
        <dbReference type="ARBA" id="ARBA00022553"/>
    </source>
</evidence>
<dbReference type="PRINTS" id="PR00344">
    <property type="entry name" value="BCTRLSENSOR"/>
</dbReference>
<evidence type="ECO:0000256" key="8">
    <source>
        <dbReference type="ARBA" id="ARBA00022989"/>
    </source>
</evidence>
<evidence type="ECO:0000256" key="9">
    <source>
        <dbReference type="ARBA" id="ARBA00023012"/>
    </source>
</evidence>
<dbReference type="EC" id="2.7.13.3" evidence="3"/>
<dbReference type="CDD" id="cd00082">
    <property type="entry name" value="HisKA"/>
    <property type="match status" value="1"/>
</dbReference>
<keyword evidence="8 11" id="KW-1133">Transmembrane helix</keyword>
<evidence type="ECO:0000256" key="10">
    <source>
        <dbReference type="ARBA" id="ARBA00023136"/>
    </source>
</evidence>
<dbReference type="Proteomes" id="UP000255129">
    <property type="component" value="Unassembled WGS sequence"/>
</dbReference>
<comment type="catalytic activity">
    <reaction evidence="1">
        <text>ATP + protein L-histidine = ADP + protein N-phospho-L-histidine.</text>
        <dbReference type="EC" id="2.7.13.3"/>
    </reaction>
</comment>
<evidence type="ECO:0000256" key="5">
    <source>
        <dbReference type="ARBA" id="ARBA00022679"/>
    </source>
</evidence>
<dbReference type="Pfam" id="PF02518">
    <property type="entry name" value="HATPase_c"/>
    <property type="match status" value="1"/>
</dbReference>
<dbReference type="SMART" id="SM00304">
    <property type="entry name" value="HAMP"/>
    <property type="match status" value="1"/>
</dbReference>
<evidence type="ECO:0000256" key="3">
    <source>
        <dbReference type="ARBA" id="ARBA00012438"/>
    </source>
</evidence>
<keyword evidence="7" id="KW-0418">Kinase</keyword>
<dbReference type="GO" id="GO:0005886">
    <property type="term" value="C:plasma membrane"/>
    <property type="evidence" value="ECO:0007669"/>
    <property type="project" value="TreeGrafter"/>
</dbReference>